<dbReference type="Gene3D" id="1.20.80.40">
    <property type="match status" value="1"/>
</dbReference>
<name>A0A699XH04_TANCI</name>
<dbReference type="EMBL" id="BKCJ011825946">
    <property type="protein sequence ID" value="GFD56151.1"/>
    <property type="molecule type" value="Genomic_DNA"/>
</dbReference>
<dbReference type="GO" id="GO:0030623">
    <property type="term" value="F:U5 snRNA binding"/>
    <property type="evidence" value="ECO:0007669"/>
    <property type="project" value="TreeGrafter"/>
</dbReference>
<organism evidence="1">
    <name type="scientific">Tanacetum cinerariifolium</name>
    <name type="common">Dalmatian daisy</name>
    <name type="synonym">Chrysanthemum cinerariifolium</name>
    <dbReference type="NCBI Taxonomy" id="118510"/>
    <lineage>
        <taxon>Eukaryota</taxon>
        <taxon>Viridiplantae</taxon>
        <taxon>Streptophyta</taxon>
        <taxon>Embryophyta</taxon>
        <taxon>Tracheophyta</taxon>
        <taxon>Spermatophyta</taxon>
        <taxon>Magnoliopsida</taxon>
        <taxon>eudicotyledons</taxon>
        <taxon>Gunneridae</taxon>
        <taxon>Pentapetalae</taxon>
        <taxon>asterids</taxon>
        <taxon>campanulids</taxon>
        <taxon>Asterales</taxon>
        <taxon>Asteraceae</taxon>
        <taxon>Asteroideae</taxon>
        <taxon>Anthemideae</taxon>
        <taxon>Anthemidinae</taxon>
        <taxon>Tanacetum</taxon>
    </lineage>
</organism>
<proteinExistence type="predicted"/>
<comment type="caution">
    <text evidence="1">The sequence shown here is derived from an EMBL/GenBank/DDBJ whole genome shotgun (WGS) entry which is preliminary data.</text>
</comment>
<dbReference type="GO" id="GO:0030619">
    <property type="term" value="F:U1 snRNA binding"/>
    <property type="evidence" value="ECO:0007669"/>
    <property type="project" value="TreeGrafter"/>
</dbReference>
<dbReference type="PANTHER" id="PTHR11140">
    <property type="entry name" value="PRE-MRNA SPLICING FACTOR PRP8"/>
    <property type="match status" value="1"/>
</dbReference>
<dbReference type="GO" id="GO:0097157">
    <property type="term" value="F:pre-mRNA intronic binding"/>
    <property type="evidence" value="ECO:0007669"/>
    <property type="project" value="TreeGrafter"/>
</dbReference>
<dbReference type="GO" id="GO:0000244">
    <property type="term" value="P:spliceosomal tri-snRNP complex assembly"/>
    <property type="evidence" value="ECO:0007669"/>
    <property type="project" value="TreeGrafter"/>
</dbReference>
<dbReference type="GO" id="GO:0017070">
    <property type="term" value="F:U6 snRNA binding"/>
    <property type="evidence" value="ECO:0007669"/>
    <property type="project" value="TreeGrafter"/>
</dbReference>
<evidence type="ECO:0000313" key="1">
    <source>
        <dbReference type="EMBL" id="GFD56151.1"/>
    </source>
</evidence>
<dbReference type="InterPro" id="IPR012337">
    <property type="entry name" value="RNaseH-like_sf"/>
</dbReference>
<dbReference type="PANTHER" id="PTHR11140:SF0">
    <property type="entry name" value="PRE-MRNA-PROCESSING-SPLICING FACTOR 8"/>
    <property type="match status" value="1"/>
</dbReference>
<feature type="non-terminal residue" evidence="1">
    <location>
        <position position="91"/>
    </location>
</feature>
<dbReference type="SUPFAM" id="SSF53098">
    <property type="entry name" value="Ribonuclease H-like"/>
    <property type="match status" value="1"/>
</dbReference>
<accession>A0A699XH04</accession>
<protein>
    <submittedName>
        <fullName evidence="1">Pre-mRNA-processing-splicing factor 8A</fullName>
    </submittedName>
</protein>
<dbReference type="GO" id="GO:0030620">
    <property type="term" value="F:U2 snRNA binding"/>
    <property type="evidence" value="ECO:0007669"/>
    <property type="project" value="TreeGrafter"/>
</dbReference>
<dbReference type="InterPro" id="IPR043173">
    <property type="entry name" value="Prp8_domainIV_fingers"/>
</dbReference>
<sequence length="91" mass="9916">LKDLILSDFGKRNSVNVASLTASEIRDIILGMEISAPSAQRQQMAEIEKSTEAAAEVTALQTKTTNIHGDEIIVSTTTQYEQATFASKSDW</sequence>
<dbReference type="GO" id="GO:0071013">
    <property type="term" value="C:catalytic step 2 spliceosome"/>
    <property type="evidence" value="ECO:0007669"/>
    <property type="project" value="TreeGrafter"/>
</dbReference>
<dbReference type="GO" id="GO:0005682">
    <property type="term" value="C:U5 snRNP"/>
    <property type="evidence" value="ECO:0007669"/>
    <property type="project" value="TreeGrafter"/>
</dbReference>
<feature type="non-terminal residue" evidence="1">
    <location>
        <position position="1"/>
    </location>
</feature>
<dbReference type="InterPro" id="IPR027652">
    <property type="entry name" value="PRP8"/>
</dbReference>
<gene>
    <name evidence="1" type="ORF">Tci_928120</name>
</gene>
<dbReference type="AlphaFoldDB" id="A0A699XH04"/>
<reference evidence="1" key="1">
    <citation type="journal article" date="2019" name="Sci. Rep.">
        <title>Draft genome of Tanacetum cinerariifolium, the natural source of mosquito coil.</title>
        <authorList>
            <person name="Yamashiro T."/>
            <person name="Shiraishi A."/>
            <person name="Satake H."/>
            <person name="Nakayama K."/>
        </authorList>
    </citation>
    <scope>NUCLEOTIDE SEQUENCE</scope>
</reference>